<name>A0A9X1SWR4_9ACTN</name>
<sequence length="264" mass="28012">MSATESRSRLFPLSAALLSGALLLSGCGGGDEPSAEPTSPSTAAEASVESAVQQVSDGPYAGLRPGEILALMQETYGKAKSMRVEGKANMDGERVTLDLQMNRAGRAKGTVSTESEGAFALRVIGDQGWLQPGEDMINSMSAGDKAVQKFLAGKWLAFSTDTDGMSEQFQLTDIDAFFQGMFTPEDIASENLFLAQKTSKFDGREAIGLKKKGESGTVFVAADGSGELLAFTDSDGSLRFTGWNQKVKVRKPAEAKVIAENDWS</sequence>
<evidence type="ECO:0000313" key="2">
    <source>
        <dbReference type="Proteomes" id="UP001138997"/>
    </source>
</evidence>
<gene>
    <name evidence="1" type="ORF">LR394_02180</name>
</gene>
<protein>
    <recommendedName>
        <fullName evidence="3">Lipoprotein</fullName>
    </recommendedName>
</protein>
<evidence type="ECO:0008006" key="3">
    <source>
        <dbReference type="Google" id="ProtNLM"/>
    </source>
</evidence>
<comment type="caution">
    <text evidence="1">The sequence shown here is derived from an EMBL/GenBank/DDBJ whole genome shotgun (WGS) entry which is preliminary data.</text>
</comment>
<dbReference type="EMBL" id="JAJOMB010000001">
    <property type="protein sequence ID" value="MCD5309688.1"/>
    <property type="molecule type" value="Genomic_DNA"/>
</dbReference>
<accession>A0A9X1SWR4</accession>
<dbReference type="RefSeq" id="WP_231438610.1">
    <property type="nucleotide sequence ID" value="NZ_JAJOMB010000001.1"/>
</dbReference>
<dbReference type="Proteomes" id="UP001138997">
    <property type="component" value="Unassembled WGS sequence"/>
</dbReference>
<proteinExistence type="predicted"/>
<keyword evidence="2" id="KW-1185">Reference proteome</keyword>
<reference evidence="1" key="1">
    <citation type="submission" date="2021-11" db="EMBL/GenBank/DDBJ databases">
        <title>Streptomyces corallinus and Kineosporia corallina sp. nov., two new coral-derived marine actinobacteria.</title>
        <authorList>
            <person name="Buangrab K."/>
            <person name="Sutthacheep M."/>
            <person name="Yeemin T."/>
            <person name="Harunari E."/>
            <person name="Igarashi Y."/>
            <person name="Sripreechasak P."/>
            <person name="Kanchanasin P."/>
            <person name="Tanasupawat S."/>
            <person name="Phongsopitanun W."/>
        </authorList>
    </citation>
    <scope>NUCLEOTIDE SEQUENCE</scope>
    <source>
        <strain evidence="1">JCM 31032</strain>
    </source>
</reference>
<dbReference type="AlphaFoldDB" id="A0A9X1SWR4"/>
<evidence type="ECO:0000313" key="1">
    <source>
        <dbReference type="EMBL" id="MCD5309688.1"/>
    </source>
</evidence>
<dbReference type="PROSITE" id="PS51257">
    <property type="entry name" value="PROKAR_LIPOPROTEIN"/>
    <property type="match status" value="1"/>
</dbReference>
<organism evidence="1 2">
    <name type="scientific">Kineosporia babensis</name>
    <dbReference type="NCBI Taxonomy" id="499548"/>
    <lineage>
        <taxon>Bacteria</taxon>
        <taxon>Bacillati</taxon>
        <taxon>Actinomycetota</taxon>
        <taxon>Actinomycetes</taxon>
        <taxon>Kineosporiales</taxon>
        <taxon>Kineosporiaceae</taxon>
        <taxon>Kineosporia</taxon>
    </lineage>
</organism>